<keyword evidence="2" id="KW-1185">Reference proteome</keyword>
<name>A0A167UNG8_9AGAM</name>
<dbReference type="STRING" id="436010.A0A167UNG8"/>
<evidence type="ECO:0000313" key="1">
    <source>
        <dbReference type="EMBL" id="KZP04122.1"/>
    </source>
</evidence>
<dbReference type="Proteomes" id="UP000076532">
    <property type="component" value="Unassembled WGS sequence"/>
</dbReference>
<sequence>MGKPVANHNGREDWPEVVTGLKAAINRLEMALSLSVKDDDHRRGVHTAKAFGVSHGGGQKCPSMLRLGSKANERAINEFRANPSVQHVAGFGSSAFSYFGPKMYEHYCDYLGRLCEHDPSLRWNFKNSVFPKTTVNFGSSAVCYDHIDFGNTAAGWCAITAAGNYDPKYGGHLILFDIDKINEFPLGSTILIPSSVMHHGNTPIWEGETWVSMTQYAAGGIFR</sequence>
<dbReference type="Gene3D" id="3.60.130.30">
    <property type="match status" value="1"/>
</dbReference>
<protein>
    <recommendedName>
        <fullName evidence="3">Prolyl 4-hydroxylase alpha subunit Fe(2+) 2OG dioxygenase domain-containing protein</fullName>
    </recommendedName>
</protein>
<evidence type="ECO:0008006" key="3">
    <source>
        <dbReference type="Google" id="ProtNLM"/>
    </source>
</evidence>
<evidence type="ECO:0000313" key="2">
    <source>
        <dbReference type="Proteomes" id="UP000076532"/>
    </source>
</evidence>
<dbReference type="EMBL" id="KV417957">
    <property type="protein sequence ID" value="KZP04122.1"/>
    <property type="molecule type" value="Genomic_DNA"/>
</dbReference>
<proteinExistence type="predicted"/>
<dbReference type="AlphaFoldDB" id="A0A167UNG8"/>
<accession>A0A167UNG8</accession>
<organism evidence="1 2">
    <name type="scientific">Athelia psychrophila</name>
    <dbReference type="NCBI Taxonomy" id="1759441"/>
    <lineage>
        <taxon>Eukaryota</taxon>
        <taxon>Fungi</taxon>
        <taxon>Dikarya</taxon>
        <taxon>Basidiomycota</taxon>
        <taxon>Agaricomycotina</taxon>
        <taxon>Agaricomycetes</taxon>
        <taxon>Agaricomycetidae</taxon>
        <taxon>Atheliales</taxon>
        <taxon>Atheliaceae</taxon>
        <taxon>Athelia</taxon>
    </lineage>
</organism>
<dbReference type="OrthoDB" id="2797114at2759"/>
<reference evidence="1 2" key="1">
    <citation type="journal article" date="2016" name="Mol. Biol. Evol.">
        <title>Comparative Genomics of Early-Diverging Mushroom-Forming Fungi Provides Insights into the Origins of Lignocellulose Decay Capabilities.</title>
        <authorList>
            <person name="Nagy L.G."/>
            <person name="Riley R."/>
            <person name="Tritt A."/>
            <person name="Adam C."/>
            <person name="Daum C."/>
            <person name="Floudas D."/>
            <person name="Sun H."/>
            <person name="Yadav J.S."/>
            <person name="Pangilinan J."/>
            <person name="Larsson K.H."/>
            <person name="Matsuura K."/>
            <person name="Barry K."/>
            <person name="Labutti K."/>
            <person name="Kuo R."/>
            <person name="Ohm R.A."/>
            <person name="Bhattacharya S.S."/>
            <person name="Shirouzu T."/>
            <person name="Yoshinaga Y."/>
            <person name="Martin F.M."/>
            <person name="Grigoriev I.V."/>
            <person name="Hibbett D.S."/>
        </authorList>
    </citation>
    <scope>NUCLEOTIDE SEQUENCE [LARGE SCALE GENOMIC DNA]</scope>
    <source>
        <strain evidence="1 2">CBS 109695</strain>
    </source>
</reference>
<gene>
    <name evidence="1" type="ORF">FIBSPDRAFT_767921</name>
</gene>